<evidence type="ECO:0000313" key="2">
    <source>
        <dbReference type="Proteomes" id="UP001054945"/>
    </source>
</evidence>
<organism evidence="1 2">
    <name type="scientific">Caerostris extrusa</name>
    <name type="common">Bark spider</name>
    <name type="synonym">Caerostris bankana</name>
    <dbReference type="NCBI Taxonomy" id="172846"/>
    <lineage>
        <taxon>Eukaryota</taxon>
        <taxon>Metazoa</taxon>
        <taxon>Ecdysozoa</taxon>
        <taxon>Arthropoda</taxon>
        <taxon>Chelicerata</taxon>
        <taxon>Arachnida</taxon>
        <taxon>Araneae</taxon>
        <taxon>Araneomorphae</taxon>
        <taxon>Entelegynae</taxon>
        <taxon>Araneoidea</taxon>
        <taxon>Araneidae</taxon>
        <taxon>Caerostris</taxon>
    </lineage>
</organism>
<name>A0AAV4WZ55_CAEEX</name>
<comment type="caution">
    <text evidence="1">The sequence shown here is derived from an EMBL/GenBank/DDBJ whole genome shotgun (WGS) entry which is preliminary data.</text>
</comment>
<protein>
    <submittedName>
        <fullName evidence="1">Uncharacterized protein</fullName>
    </submittedName>
</protein>
<dbReference type="Proteomes" id="UP001054945">
    <property type="component" value="Unassembled WGS sequence"/>
</dbReference>
<dbReference type="EMBL" id="BPLR01016958">
    <property type="protein sequence ID" value="GIY87628.1"/>
    <property type="molecule type" value="Genomic_DNA"/>
</dbReference>
<reference evidence="1 2" key="1">
    <citation type="submission" date="2021-06" db="EMBL/GenBank/DDBJ databases">
        <title>Caerostris extrusa draft genome.</title>
        <authorList>
            <person name="Kono N."/>
            <person name="Arakawa K."/>
        </authorList>
    </citation>
    <scope>NUCLEOTIDE SEQUENCE [LARGE SCALE GENOMIC DNA]</scope>
</reference>
<sequence>MGIESWKVWLFCALSIPKPLRLRGLVGTDNGWSDSNAKLEVLILSAVLFGQLSISGWGRGVITLALIIRLL</sequence>
<keyword evidence="2" id="KW-1185">Reference proteome</keyword>
<gene>
    <name evidence="1" type="ORF">CEXT_320161</name>
</gene>
<proteinExistence type="predicted"/>
<evidence type="ECO:0000313" key="1">
    <source>
        <dbReference type="EMBL" id="GIY87628.1"/>
    </source>
</evidence>
<accession>A0AAV4WZ55</accession>
<dbReference type="AlphaFoldDB" id="A0AAV4WZ55"/>